<feature type="domain" description="DUF6314" evidence="1">
    <location>
        <begin position="63"/>
        <end position="199"/>
    </location>
</feature>
<proteinExistence type="predicted"/>
<protein>
    <submittedName>
        <fullName evidence="2">DUF6314 family protein</fullName>
    </submittedName>
</protein>
<dbReference type="EMBL" id="JAJOMB010000013">
    <property type="protein sequence ID" value="MCD5313807.1"/>
    <property type="molecule type" value="Genomic_DNA"/>
</dbReference>
<organism evidence="2 3">
    <name type="scientific">Kineosporia babensis</name>
    <dbReference type="NCBI Taxonomy" id="499548"/>
    <lineage>
        <taxon>Bacteria</taxon>
        <taxon>Bacillati</taxon>
        <taxon>Actinomycetota</taxon>
        <taxon>Actinomycetes</taxon>
        <taxon>Kineosporiales</taxon>
        <taxon>Kineosporiaceae</taxon>
        <taxon>Kineosporia</taxon>
    </lineage>
</organism>
<evidence type="ECO:0000313" key="2">
    <source>
        <dbReference type="EMBL" id="MCD5313807.1"/>
    </source>
</evidence>
<name>A0A9X1NF24_9ACTN</name>
<gene>
    <name evidence="2" type="ORF">LR394_23140</name>
</gene>
<evidence type="ECO:0000259" key="1">
    <source>
        <dbReference type="Pfam" id="PF19834"/>
    </source>
</evidence>
<dbReference type="RefSeq" id="WP_231445428.1">
    <property type="nucleotide sequence ID" value="NZ_JAJOMB010000013.1"/>
</dbReference>
<evidence type="ECO:0000313" key="3">
    <source>
        <dbReference type="Proteomes" id="UP001138997"/>
    </source>
</evidence>
<dbReference type="Proteomes" id="UP001138997">
    <property type="component" value="Unassembled WGS sequence"/>
</dbReference>
<accession>A0A9X1NF24</accession>
<reference evidence="2" key="1">
    <citation type="submission" date="2021-11" db="EMBL/GenBank/DDBJ databases">
        <title>Streptomyces corallinus and Kineosporia corallina sp. nov., two new coral-derived marine actinobacteria.</title>
        <authorList>
            <person name="Buangrab K."/>
            <person name="Sutthacheep M."/>
            <person name="Yeemin T."/>
            <person name="Harunari E."/>
            <person name="Igarashi Y."/>
            <person name="Sripreechasak P."/>
            <person name="Kanchanasin P."/>
            <person name="Tanasupawat S."/>
            <person name="Phongsopitanun W."/>
        </authorList>
    </citation>
    <scope>NUCLEOTIDE SEQUENCE</scope>
    <source>
        <strain evidence="2">JCM 31032</strain>
    </source>
</reference>
<dbReference type="Pfam" id="PF19834">
    <property type="entry name" value="DUF6314"/>
    <property type="match status" value="1"/>
</dbReference>
<keyword evidence="3" id="KW-1185">Reference proteome</keyword>
<comment type="caution">
    <text evidence="2">The sequence shown here is derived from an EMBL/GenBank/DDBJ whole genome shotgun (WGS) entry which is preliminary data.</text>
</comment>
<dbReference type="AlphaFoldDB" id="A0A9X1NF24"/>
<sequence>MTVNGDPVPDGLADEAAIKADVRAVELPATGAAATATAAAKPAGTGPAAETAGGIAGRVFATLPGRWVLNRVIEPGLGTATGVATFAEAGSGRLHYREDVELRLATGHVGDAYREYEYVLEPDGRIRVLLADGATMHLLSFDLEGTDPAGPVWSAADVHDCLADQYRGTYRLDQQGVLKVDMKVDGPAKDYRIVTEYRRDQPPS</sequence>
<dbReference type="InterPro" id="IPR045632">
    <property type="entry name" value="DUF6314"/>
</dbReference>